<feature type="compositionally biased region" description="Low complexity" evidence="1">
    <location>
        <begin position="94"/>
        <end position="106"/>
    </location>
</feature>
<dbReference type="EMBL" id="MU155192">
    <property type="protein sequence ID" value="KAF9480577.1"/>
    <property type="molecule type" value="Genomic_DNA"/>
</dbReference>
<feature type="compositionally biased region" description="Basic and acidic residues" evidence="1">
    <location>
        <begin position="50"/>
        <end position="88"/>
    </location>
</feature>
<evidence type="ECO:0000313" key="3">
    <source>
        <dbReference type="Proteomes" id="UP000807469"/>
    </source>
</evidence>
<accession>A0A9P6CVC3</accession>
<keyword evidence="3" id="KW-1185">Reference proteome</keyword>
<feature type="region of interest" description="Disordered" evidence="1">
    <location>
        <begin position="29"/>
        <end position="111"/>
    </location>
</feature>
<dbReference type="OrthoDB" id="3267892at2759"/>
<comment type="caution">
    <text evidence="2">The sequence shown here is derived from an EMBL/GenBank/DDBJ whole genome shotgun (WGS) entry which is preliminary data.</text>
</comment>
<name>A0A9P6CVC3_9AGAR</name>
<dbReference type="Proteomes" id="UP000807469">
    <property type="component" value="Unassembled WGS sequence"/>
</dbReference>
<feature type="compositionally biased region" description="Low complexity" evidence="1">
    <location>
        <begin position="135"/>
        <end position="169"/>
    </location>
</feature>
<feature type="region of interest" description="Disordered" evidence="1">
    <location>
        <begin position="133"/>
        <end position="218"/>
    </location>
</feature>
<evidence type="ECO:0000313" key="2">
    <source>
        <dbReference type="EMBL" id="KAF9480577.1"/>
    </source>
</evidence>
<organism evidence="2 3">
    <name type="scientific">Pholiota conissans</name>
    <dbReference type="NCBI Taxonomy" id="109636"/>
    <lineage>
        <taxon>Eukaryota</taxon>
        <taxon>Fungi</taxon>
        <taxon>Dikarya</taxon>
        <taxon>Basidiomycota</taxon>
        <taxon>Agaricomycotina</taxon>
        <taxon>Agaricomycetes</taxon>
        <taxon>Agaricomycetidae</taxon>
        <taxon>Agaricales</taxon>
        <taxon>Agaricineae</taxon>
        <taxon>Strophariaceae</taxon>
        <taxon>Pholiota</taxon>
    </lineage>
</organism>
<proteinExistence type="predicted"/>
<gene>
    <name evidence="2" type="ORF">BDN70DRAFT_603136</name>
</gene>
<protein>
    <submittedName>
        <fullName evidence="2">Uncharacterized protein</fullName>
    </submittedName>
</protein>
<feature type="compositionally biased region" description="Basic residues" evidence="1">
    <location>
        <begin position="195"/>
        <end position="206"/>
    </location>
</feature>
<reference evidence="2" key="1">
    <citation type="submission" date="2020-11" db="EMBL/GenBank/DDBJ databases">
        <authorList>
            <consortium name="DOE Joint Genome Institute"/>
            <person name="Ahrendt S."/>
            <person name="Riley R."/>
            <person name="Andreopoulos W."/>
            <person name="Labutti K."/>
            <person name="Pangilinan J."/>
            <person name="Ruiz-Duenas F.J."/>
            <person name="Barrasa J.M."/>
            <person name="Sanchez-Garcia M."/>
            <person name="Camarero S."/>
            <person name="Miyauchi S."/>
            <person name="Serrano A."/>
            <person name="Linde D."/>
            <person name="Babiker R."/>
            <person name="Drula E."/>
            <person name="Ayuso-Fernandez I."/>
            <person name="Pacheco R."/>
            <person name="Padilla G."/>
            <person name="Ferreira P."/>
            <person name="Barriuso J."/>
            <person name="Kellner H."/>
            <person name="Castanera R."/>
            <person name="Alfaro M."/>
            <person name="Ramirez L."/>
            <person name="Pisabarro A.G."/>
            <person name="Kuo A."/>
            <person name="Tritt A."/>
            <person name="Lipzen A."/>
            <person name="He G."/>
            <person name="Yan M."/>
            <person name="Ng V."/>
            <person name="Cullen D."/>
            <person name="Martin F."/>
            <person name="Rosso M.-N."/>
            <person name="Henrissat B."/>
            <person name="Hibbett D."/>
            <person name="Martinez A.T."/>
            <person name="Grigoriev I.V."/>
        </authorList>
    </citation>
    <scope>NUCLEOTIDE SEQUENCE</scope>
    <source>
        <strain evidence="2">CIRM-BRFM 674</strain>
    </source>
</reference>
<evidence type="ECO:0000256" key="1">
    <source>
        <dbReference type="SAM" id="MobiDB-lite"/>
    </source>
</evidence>
<sequence length="251" mass="27838">MAIPLSHHNMPPKFHKHIRRSATAVMAGAFDPRPPRDVLTSLLNGVGPYKEVERDEEARQKRKQEKKEQRREEKRKQKDAARARKEQLAAEGFSTPGETSGPSSSTLIRVPPVMNTNASSFWRARPTILIPSMQRSVSVTPSPTSPPRRLASTPASTPGPSISSSTSHTSSKRPRTPDDDETFDAQRPVITERPPRKKRQAAKKGWKGWVEGSPPPSEKLINLDAVPVLQDRRLRSGKNFDGIGVGTHGWV</sequence>
<dbReference type="AlphaFoldDB" id="A0A9P6CVC3"/>